<dbReference type="PANTHER" id="PTHR31944:SF129">
    <property type="entry name" value="ASPYRIDONES CLUSTER REGULATOR APDR-RELATED"/>
    <property type="match status" value="1"/>
</dbReference>
<evidence type="ECO:0000256" key="7">
    <source>
        <dbReference type="SAM" id="MobiDB-lite"/>
    </source>
</evidence>
<evidence type="ECO:0000313" key="9">
    <source>
        <dbReference type="EMBL" id="KAE8162417.1"/>
    </source>
</evidence>
<keyword evidence="6" id="KW-0539">Nucleus</keyword>
<dbReference type="GO" id="GO:0000978">
    <property type="term" value="F:RNA polymerase II cis-regulatory region sequence-specific DNA binding"/>
    <property type="evidence" value="ECO:0007669"/>
    <property type="project" value="TreeGrafter"/>
</dbReference>
<evidence type="ECO:0000256" key="6">
    <source>
        <dbReference type="ARBA" id="ARBA00023242"/>
    </source>
</evidence>
<dbReference type="Pfam" id="PF00172">
    <property type="entry name" value="Zn_clus"/>
    <property type="match status" value="1"/>
</dbReference>
<evidence type="ECO:0000256" key="3">
    <source>
        <dbReference type="ARBA" id="ARBA00023015"/>
    </source>
</evidence>
<evidence type="ECO:0000259" key="8">
    <source>
        <dbReference type="PROSITE" id="PS50048"/>
    </source>
</evidence>
<reference evidence="9 10" key="1">
    <citation type="submission" date="2019-04" db="EMBL/GenBank/DDBJ databases">
        <title>Friends and foes A comparative genomics study of 23 Aspergillus species from section Flavi.</title>
        <authorList>
            <consortium name="DOE Joint Genome Institute"/>
            <person name="Kjaerbolling I."/>
            <person name="Vesth T."/>
            <person name="Frisvad J.C."/>
            <person name="Nybo J.L."/>
            <person name="Theobald S."/>
            <person name="Kildgaard S."/>
            <person name="Isbrandt T."/>
            <person name="Kuo A."/>
            <person name="Sato A."/>
            <person name="Lyhne E.K."/>
            <person name="Kogle M.E."/>
            <person name="Wiebenga A."/>
            <person name="Kun R.S."/>
            <person name="Lubbers R.J."/>
            <person name="Makela M.R."/>
            <person name="Barry K."/>
            <person name="Chovatia M."/>
            <person name="Clum A."/>
            <person name="Daum C."/>
            <person name="Haridas S."/>
            <person name="He G."/>
            <person name="LaButti K."/>
            <person name="Lipzen A."/>
            <person name="Mondo S."/>
            <person name="Riley R."/>
            <person name="Salamov A."/>
            <person name="Simmons B.A."/>
            <person name="Magnuson J.K."/>
            <person name="Henrissat B."/>
            <person name="Mortensen U.H."/>
            <person name="Larsen T.O."/>
            <person name="Devries R.P."/>
            <person name="Grigoriev I.V."/>
            <person name="Machida M."/>
            <person name="Baker S.E."/>
            <person name="Andersen M.R."/>
        </authorList>
    </citation>
    <scope>NUCLEOTIDE SEQUENCE [LARGE SCALE GENOMIC DNA]</scope>
    <source>
        <strain evidence="9 10">CBS 117626</strain>
    </source>
</reference>
<keyword evidence="2" id="KW-0862">Zinc</keyword>
<dbReference type="InterPro" id="IPR036864">
    <property type="entry name" value="Zn2-C6_fun-type_DNA-bd_sf"/>
</dbReference>
<dbReference type="SMART" id="SM00906">
    <property type="entry name" value="Fungal_trans"/>
    <property type="match status" value="1"/>
</dbReference>
<dbReference type="CDD" id="cd12148">
    <property type="entry name" value="fungal_TF_MHR"/>
    <property type="match status" value="1"/>
</dbReference>
<gene>
    <name evidence="9" type="ORF">BDV40DRAFT_300445</name>
</gene>
<keyword evidence="3" id="KW-0805">Transcription regulation</keyword>
<dbReference type="SMART" id="SM00066">
    <property type="entry name" value="GAL4"/>
    <property type="match status" value="1"/>
</dbReference>
<name>A0A5N6UUU3_ASPTM</name>
<dbReference type="PANTHER" id="PTHR31944">
    <property type="entry name" value="HEME-RESPONSIVE ZINC FINGER TRANSCRIPTION FACTOR HAP1"/>
    <property type="match status" value="1"/>
</dbReference>
<feature type="region of interest" description="Disordered" evidence="7">
    <location>
        <begin position="51"/>
        <end position="75"/>
    </location>
</feature>
<dbReference type="PROSITE" id="PS50048">
    <property type="entry name" value="ZN2_CY6_FUNGAL_2"/>
    <property type="match status" value="1"/>
</dbReference>
<dbReference type="GO" id="GO:0008270">
    <property type="term" value="F:zinc ion binding"/>
    <property type="evidence" value="ECO:0007669"/>
    <property type="project" value="InterPro"/>
</dbReference>
<evidence type="ECO:0000256" key="1">
    <source>
        <dbReference type="ARBA" id="ARBA00022723"/>
    </source>
</evidence>
<dbReference type="OrthoDB" id="4337792at2759"/>
<feature type="domain" description="Zn(2)-C6 fungal-type" evidence="8">
    <location>
        <begin position="15"/>
        <end position="45"/>
    </location>
</feature>
<dbReference type="EMBL" id="ML738629">
    <property type="protein sequence ID" value="KAE8162417.1"/>
    <property type="molecule type" value="Genomic_DNA"/>
</dbReference>
<dbReference type="GO" id="GO:0001228">
    <property type="term" value="F:DNA-binding transcription activator activity, RNA polymerase II-specific"/>
    <property type="evidence" value="ECO:0007669"/>
    <property type="project" value="TreeGrafter"/>
</dbReference>
<dbReference type="AlphaFoldDB" id="A0A5N6UUU3"/>
<organism evidence="9 10">
    <name type="scientific">Aspergillus tamarii</name>
    <dbReference type="NCBI Taxonomy" id="41984"/>
    <lineage>
        <taxon>Eukaryota</taxon>
        <taxon>Fungi</taxon>
        <taxon>Dikarya</taxon>
        <taxon>Ascomycota</taxon>
        <taxon>Pezizomycotina</taxon>
        <taxon>Eurotiomycetes</taxon>
        <taxon>Eurotiomycetidae</taxon>
        <taxon>Eurotiales</taxon>
        <taxon>Aspergillaceae</taxon>
        <taxon>Aspergillus</taxon>
        <taxon>Aspergillus subgen. Circumdati</taxon>
    </lineage>
</organism>
<dbReference type="PROSITE" id="PS00463">
    <property type="entry name" value="ZN2_CY6_FUNGAL_1"/>
    <property type="match status" value="1"/>
</dbReference>
<evidence type="ECO:0000256" key="2">
    <source>
        <dbReference type="ARBA" id="ARBA00022833"/>
    </source>
</evidence>
<dbReference type="InterPro" id="IPR051430">
    <property type="entry name" value="Fungal_TF_Env_Response"/>
</dbReference>
<dbReference type="InterPro" id="IPR007219">
    <property type="entry name" value="XnlR_reg_dom"/>
</dbReference>
<dbReference type="Proteomes" id="UP000326950">
    <property type="component" value="Unassembled WGS sequence"/>
</dbReference>
<evidence type="ECO:0000256" key="4">
    <source>
        <dbReference type="ARBA" id="ARBA00023125"/>
    </source>
</evidence>
<dbReference type="InterPro" id="IPR001138">
    <property type="entry name" value="Zn2Cys6_DnaBD"/>
</dbReference>
<keyword evidence="10" id="KW-1185">Reference proteome</keyword>
<evidence type="ECO:0000256" key="5">
    <source>
        <dbReference type="ARBA" id="ARBA00023163"/>
    </source>
</evidence>
<keyword evidence="5" id="KW-0804">Transcription</keyword>
<dbReference type="SUPFAM" id="SSF57701">
    <property type="entry name" value="Zn2/Cys6 DNA-binding domain"/>
    <property type="match status" value="1"/>
</dbReference>
<keyword evidence="1" id="KW-0479">Metal-binding</keyword>
<dbReference type="CDD" id="cd00067">
    <property type="entry name" value="GAL4"/>
    <property type="match status" value="1"/>
</dbReference>
<evidence type="ECO:0000313" key="10">
    <source>
        <dbReference type="Proteomes" id="UP000326950"/>
    </source>
</evidence>
<dbReference type="GO" id="GO:0006351">
    <property type="term" value="P:DNA-templated transcription"/>
    <property type="evidence" value="ECO:0007669"/>
    <property type="project" value="InterPro"/>
</dbReference>
<dbReference type="Pfam" id="PF04082">
    <property type="entry name" value="Fungal_trans"/>
    <property type="match status" value="1"/>
</dbReference>
<dbReference type="GO" id="GO:0005634">
    <property type="term" value="C:nucleus"/>
    <property type="evidence" value="ECO:0007669"/>
    <property type="project" value="TreeGrafter"/>
</dbReference>
<dbReference type="Gene3D" id="4.10.240.10">
    <property type="entry name" value="Zn(2)-C6 fungal-type DNA-binding domain"/>
    <property type="match status" value="1"/>
</dbReference>
<sequence>MRPSLHKKRRRPALACVMCRRRKVKCDRNMPCGQCRQQKLAACTYASHEFSPQNRHRQPGIQLAPSGESGGREVDPSIHHAVHSVGEAEAVPTGQECATQTQLGDHATDFDLRQPESHSHTGDAVARPPQNNFAYGPAFGTLSKSRIFGHGHWRSAYQLAEDLPGLGPISHASGMTREQSNDGVVLEISDALRKCKELARDIKARRPSRAPLPAGTHQSIPDITVTDLLVRLYFDNLESCYRILHRPSFQVSYESYVTDRNTAPTPFVVQLLLVLSCSAFLLDDSSLREYLRTKAKSWIHIAQCWLSTPIEKDRLSVDGVQVHCLLLLARQINCVGADLVWISVGSLIRMAIQMGLHHDPDRLGEMSPLQKEIRRRLWYTILEMNVQTSLDSGMSPTITSDDFDTQPPSNFNDEDITEQGGFPKDMGFPTRASFQCLLASSLQTRLKAVKVINDSYQETQYDHVLRLADELASACRHATALFDHHRLLDKNLWPTDFAYNFCDHLHRRFILCIHLPYAVKASQNPMFSYSSRSGLEAALDLVSLLEDEMYHRLLVVGGGMFRDIMTCGAIMIFFELITQLAKDESAYARKRNRERREPLLKDAKKMVHYVEQRLRHGETNVRSHVFVSMCMGQVDAMLCNSSVKDAIIRSAVGSLATCHDILQSTAANMHSTISAELDLACWNVCDTMTIPSLDDFDLNFIQDGNMNVVGDQMDDSGIPDSWFLRQWEQRARQ</sequence>
<accession>A0A5N6UUU3</accession>
<keyword evidence="4" id="KW-0238">DNA-binding</keyword>
<proteinExistence type="predicted"/>
<protein>
    <submittedName>
        <fullName evidence="9">Fungal-specific transcription factor domain-containing protein</fullName>
    </submittedName>
</protein>